<dbReference type="RefSeq" id="WP_251942478.1">
    <property type="nucleotide sequence ID" value="NZ_JAMRYM010000001.1"/>
</dbReference>
<accession>A0A9X2IRR9</accession>
<keyword evidence="5" id="KW-1185">Reference proteome</keyword>
<sequence>MSSPTRPDNSPLDVFGAVEAENPAPPASAPRRRVRPAAIVAAVLAAVVVGGGGAYAATAASADLPEATALVARTSPTVLEDPALAWPSYGSGAITALGFDGAEQDGVLARYGSADPVPTGSIAKVVTALVILSAKPIAEGTDGETITFTDADVGYYAESLAENGSVAPVSAGLELTQREALTVLMLPSANNYSKSLAIWAFGSEEAYLAAARAWLDGQGLARTVVTDTSGLSPETVSTTADMVRLGELLVADPVLAPIVALPTADIPGVGTIENTNTLLGRGGVDGIKTGTTDEAGSCLLFSVDTTVEGQPVTLVGVVVGARTHPQLAADILTLLPSVEAGFRTLPLAADGQDFGSYTSLWGDSAVAETAEARSVLTWGAATTSTTVALDPLETVSDGSSVGTVTVEVDGTPYELPLVADGAIEDPGFGWRLTHPAELLG</sequence>
<feature type="region of interest" description="Disordered" evidence="1">
    <location>
        <begin position="1"/>
        <end position="31"/>
    </location>
</feature>
<dbReference type="GO" id="GO:0006508">
    <property type="term" value="P:proteolysis"/>
    <property type="evidence" value="ECO:0007669"/>
    <property type="project" value="InterPro"/>
</dbReference>
<dbReference type="Gene3D" id="3.40.710.10">
    <property type="entry name" value="DD-peptidase/beta-lactamase superfamily"/>
    <property type="match status" value="1"/>
</dbReference>
<gene>
    <name evidence="4" type="ORF">NB037_00050</name>
</gene>
<keyword evidence="2" id="KW-1133">Transmembrane helix</keyword>
<name>A0A9X2IRR9_9MICO</name>
<organism evidence="4 5">
    <name type="scientific">Rathayibacter rubneri</name>
    <dbReference type="NCBI Taxonomy" id="2950106"/>
    <lineage>
        <taxon>Bacteria</taxon>
        <taxon>Bacillati</taxon>
        <taxon>Actinomycetota</taxon>
        <taxon>Actinomycetes</taxon>
        <taxon>Micrococcales</taxon>
        <taxon>Microbacteriaceae</taxon>
        <taxon>Rathayibacter</taxon>
    </lineage>
</organism>
<dbReference type="AlphaFoldDB" id="A0A9X2IRR9"/>
<keyword evidence="2" id="KW-0812">Transmembrane</keyword>
<dbReference type="Pfam" id="PF00768">
    <property type="entry name" value="Peptidase_S11"/>
    <property type="match status" value="1"/>
</dbReference>
<reference evidence="4" key="1">
    <citation type="submission" date="2022-06" db="EMBL/GenBank/DDBJ databases">
        <title>Whole genome shotgun sequencing (WGS) of Rathayibacter sp. ZW T2_19, isolated from stored onions (Allium cepa).</title>
        <authorList>
            <person name="Stoll D.A."/>
            <person name="Huch M."/>
        </authorList>
    </citation>
    <scope>NUCLEOTIDE SEQUENCE</scope>
    <source>
        <strain evidence="4">ZW T2_19</strain>
    </source>
</reference>
<evidence type="ECO:0000256" key="1">
    <source>
        <dbReference type="SAM" id="MobiDB-lite"/>
    </source>
</evidence>
<dbReference type="InterPro" id="IPR001967">
    <property type="entry name" value="Peptidase_S11_N"/>
</dbReference>
<protein>
    <submittedName>
        <fullName evidence="4">D-alanyl-D-alanine carboxypeptidase</fullName>
    </submittedName>
</protein>
<dbReference type="GO" id="GO:0009002">
    <property type="term" value="F:serine-type D-Ala-D-Ala carboxypeptidase activity"/>
    <property type="evidence" value="ECO:0007669"/>
    <property type="project" value="InterPro"/>
</dbReference>
<dbReference type="Proteomes" id="UP001155240">
    <property type="component" value="Unassembled WGS sequence"/>
</dbReference>
<proteinExistence type="predicted"/>
<evidence type="ECO:0000259" key="3">
    <source>
        <dbReference type="Pfam" id="PF00768"/>
    </source>
</evidence>
<feature type="domain" description="Peptidase S11 D-alanyl-D-alanine carboxypeptidase A N-terminal" evidence="3">
    <location>
        <begin position="107"/>
        <end position="322"/>
    </location>
</feature>
<dbReference type="InterPro" id="IPR012338">
    <property type="entry name" value="Beta-lactam/transpept-like"/>
</dbReference>
<dbReference type="SUPFAM" id="SSF56601">
    <property type="entry name" value="beta-lactamase/transpeptidase-like"/>
    <property type="match status" value="1"/>
</dbReference>
<dbReference type="EMBL" id="JAMRYM010000001">
    <property type="protein sequence ID" value="MCM6760798.1"/>
    <property type="molecule type" value="Genomic_DNA"/>
</dbReference>
<evidence type="ECO:0000313" key="5">
    <source>
        <dbReference type="Proteomes" id="UP001155240"/>
    </source>
</evidence>
<keyword evidence="2" id="KW-0472">Membrane</keyword>
<comment type="caution">
    <text evidence="4">The sequence shown here is derived from an EMBL/GenBank/DDBJ whole genome shotgun (WGS) entry which is preliminary data.</text>
</comment>
<feature type="transmembrane region" description="Helical" evidence="2">
    <location>
        <begin position="37"/>
        <end position="57"/>
    </location>
</feature>
<evidence type="ECO:0000313" key="4">
    <source>
        <dbReference type="EMBL" id="MCM6760798.1"/>
    </source>
</evidence>
<keyword evidence="4" id="KW-0645">Protease</keyword>
<keyword evidence="4" id="KW-0378">Hydrolase</keyword>
<keyword evidence="4" id="KW-0121">Carboxypeptidase</keyword>
<evidence type="ECO:0000256" key="2">
    <source>
        <dbReference type="SAM" id="Phobius"/>
    </source>
</evidence>